<organism evidence="1 2">
    <name type="scientific">Clostridium oryzae</name>
    <dbReference type="NCBI Taxonomy" id="1450648"/>
    <lineage>
        <taxon>Bacteria</taxon>
        <taxon>Bacillati</taxon>
        <taxon>Bacillota</taxon>
        <taxon>Clostridia</taxon>
        <taxon>Eubacteriales</taxon>
        <taxon>Clostridiaceae</taxon>
        <taxon>Clostridium</taxon>
    </lineage>
</organism>
<name>A0A1V4IES7_9CLOT</name>
<gene>
    <name evidence="1" type="ORF">CLORY_35790</name>
</gene>
<dbReference type="STRING" id="1450648.CLORY_35790"/>
<dbReference type="AlphaFoldDB" id="A0A1V4IES7"/>
<dbReference type="Proteomes" id="UP000190080">
    <property type="component" value="Unassembled WGS sequence"/>
</dbReference>
<reference evidence="1 2" key="1">
    <citation type="submission" date="2017-03" db="EMBL/GenBank/DDBJ databases">
        <title>Genome sequence of Clostridium oryzae DSM 28571.</title>
        <authorList>
            <person name="Poehlein A."/>
            <person name="Daniel R."/>
        </authorList>
    </citation>
    <scope>NUCLEOTIDE SEQUENCE [LARGE SCALE GENOMIC DNA]</scope>
    <source>
        <strain evidence="1 2">DSM 28571</strain>
    </source>
</reference>
<sequence length="55" mass="6129">MAKYINKQIVEEKQSESDKDMVIADLTTQLANDQQQISDMSMIVADLQVKVGGTK</sequence>
<accession>A0A1V4IES7</accession>
<protein>
    <submittedName>
        <fullName evidence="1">Uncharacterized protein</fullName>
    </submittedName>
</protein>
<evidence type="ECO:0000313" key="2">
    <source>
        <dbReference type="Proteomes" id="UP000190080"/>
    </source>
</evidence>
<comment type="caution">
    <text evidence="1">The sequence shown here is derived from an EMBL/GenBank/DDBJ whole genome shotgun (WGS) entry which is preliminary data.</text>
</comment>
<proteinExistence type="predicted"/>
<keyword evidence="2" id="KW-1185">Reference proteome</keyword>
<dbReference type="EMBL" id="MZGV01000056">
    <property type="protein sequence ID" value="OPJ58429.1"/>
    <property type="molecule type" value="Genomic_DNA"/>
</dbReference>
<dbReference type="RefSeq" id="WP_169911672.1">
    <property type="nucleotide sequence ID" value="NZ_MZGV01000056.1"/>
</dbReference>
<evidence type="ECO:0000313" key="1">
    <source>
        <dbReference type="EMBL" id="OPJ58429.1"/>
    </source>
</evidence>